<proteinExistence type="predicted"/>
<comment type="caution">
    <text evidence="1">The sequence shown here is derived from an EMBL/GenBank/DDBJ whole genome shotgun (WGS) entry which is preliminary data.</text>
</comment>
<evidence type="ECO:0000313" key="1">
    <source>
        <dbReference type="EMBL" id="MBA0837211.1"/>
    </source>
</evidence>
<accession>A0A7J9JSS7</accession>
<reference evidence="1 2" key="1">
    <citation type="journal article" date="2019" name="Genome Biol. Evol.">
        <title>Insights into the evolution of the New World diploid cottons (Gossypium, subgenus Houzingenia) based on genome sequencing.</title>
        <authorList>
            <person name="Grover C.E."/>
            <person name="Arick M.A. 2nd"/>
            <person name="Thrash A."/>
            <person name="Conover J.L."/>
            <person name="Sanders W.S."/>
            <person name="Peterson D.G."/>
            <person name="Frelichowski J.E."/>
            <person name="Scheffler J.A."/>
            <person name="Scheffler B.E."/>
            <person name="Wendel J.F."/>
        </authorList>
    </citation>
    <scope>NUCLEOTIDE SEQUENCE [LARGE SCALE GENOMIC DNA]</scope>
    <source>
        <strain evidence="1">6</strain>
        <tissue evidence="1">Leaf</tissue>
    </source>
</reference>
<dbReference type="EMBL" id="JABFAE010000009">
    <property type="protein sequence ID" value="MBA0837211.1"/>
    <property type="molecule type" value="Genomic_DNA"/>
</dbReference>
<dbReference type="AlphaFoldDB" id="A0A7J9JSS7"/>
<name>A0A7J9JSS7_9ROSI</name>
<evidence type="ECO:0008006" key="3">
    <source>
        <dbReference type="Google" id="ProtNLM"/>
    </source>
</evidence>
<organism evidence="1 2">
    <name type="scientific">Gossypium armourianum</name>
    <dbReference type="NCBI Taxonomy" id="34283"/>
    <lineage>
        <taxon>Eukaryota</taxon>
        <taxon>Viridiplantae</taxon>
        <taxon>Streptophyta</taxon>
        <taxon>Embryophyta</taxon>
        <taxon>Tracheophyta</taxon>
        <taxon>Spermatophyta</taxon>
        <taxon>Magnoliopsida</taxon>
        <taxon>eudicotyledons</taxon>
        <taxon>Gunneridae</taxon>
        <taxon>Pentapetalae</taxon>
        <taxon>rosids</taxon>
        <taxon>malvids</taxon>
        <taxon>Malvales</taxon>
        <taxon>Malvaceae</taxon>
        <taxon>Malvoideae</taxon>
        <taxon>Gossypium</taxon>
    </lineage>
</organism>
<feature type="non-terminal residue" evidence="1">
    <location>
        <position position="173"/>
    </location>
</feature>
<feature type="non-terminal residue" evidence="1">
    <location>
        <position position="1"/>
    </location>
</feature>
<keyword evidence="2" id="KW-1185">Reference proteome</keyword>
<gene>
    <name evidence="1" type="ORF">Goarm_009387</name>
</gene>
<evidence type="ECO:0000313" key="2">
    <source>
        <dbReference type="Proteomes" id="UP000593575"/>
    </source>
</evidence>
<sequence>LFRLWLSEEIIQKIVGIPPPHPTIGVDKIIWRVELTRRGIGHDLACGVCDHSPEDALHAIRDCPVTARNIWDQLIPLDWYSRFYAGNIHEWLDSNLENQHDWCLGDVDWQCLFGITAWLQMDLSRNELRGIVRDRDGEWILGYNRFMGGHSYPSEFSRKVQFCLDQEDPSDVI</sequence>
<protein>
    <recommendedName>
        <fullName evidence="3">Reverse transcriptase zinc-binding domain-containing protein</fullName>
    </recommendedName>
</protein>
<dbReference type="Proteomes" id="UP000593575">
    <property type="component" value="Unassembled WGS sequence"/>
</dbReference>